<feature type="region of interest" description="Disordered" evidence="1">
    <location>
        <begin position="389"/>
        <end position="468"/>
    </location>
</feature>
<dbReference type="Proteomes" id="UP000266723">
    <property type="component" value="Unassembled WGS sequence"/>
</dbReference>
<feature type="compositionally biased region" description="Basic and acidic residues" evidence="1">
    <location>
        <begin position="145"/>
        <end position="156"/>
    </location>
</feature>
<protein>
    <recommendedName>
        <fullName evidence="4">YDG domain-containing protein</fullName>
    </recommendedName>
</protein>
<organism evidence="2 3">
    <name type="scientific">Brassica cretica</name>
    <name type="common">Mustard</name>
    <dbReference type="NCBI Taxonomy" id="69181"/>
    <lineage>
        <taxon>Eukaryota</taxon>
        <taxon>Viridiplantae</taxon>
        <taxon>Streptophyta</taxon>
        <taxon>Embryophyta</taxon>
        <taxon>Tracheophyta</taxon>
        <taxon>Spermatophyta</taxon>
        <taxon>Magnoliopsida</taxon>
        <taxon>eudicotyledons</taxon>
        <taxon>Gunneridae</taxon>
        <taxon>Pentapetalae</taxon>
        <taxon>rosids</taxon>
        <taxon>malvids</taxon>
        <taxon>Brassicales</taxon>
        <taxon>Brassicaceae</taxon>
        <taxon>Brassiceae</taxon>
        <taxon>Brassica</taxon>
    </lineage>
</organism>
<evidence type="ECO:0000256" key="1">
    <source>
        <dbReference type="SAM" id="MobiDB-lite"/>
    </source>
</evidence>
<sequence length="468" mass="51961">MECRPGANSKHSAPYARGTKVIGKADGEAHQHPGTSMFQKGRPQNLRVPSEPVPPTLGFSILESGCRFFRRSLSSRYTIMEHISKKSRLSLQCESKIKNSYFRAGQQITYSRFQLIQVIFTSQTYESCHPSTCKTRILNLPRPRKNPEKETSERRYVHAKPKGPATDKPVLMPTEASSVSPSGLAPTRENYFRPRAPLNLKMPTRPRSIPPKFVLLQVIPRVRGRNREIRGKLVGKSHPGLGQDTYLQVLPEELTCSFSGREHITYNGRYCLRSLHAYSQAGSILNTNVKVMYSNSEFVQGAIMGMRHNAGMGLRKPESRIQHRNSIVASFRAAECEIQTGTRSSLAKEGEYGPCKTKYFGFLRTSGLKITSGLLDQNPWVIKNLRVPMQSPGPEKISGPGKGKPPGSCITPGSKRPPGLEEPPGSQTTSGSRATSGFKTTSRSRATSGFKTDFGSKRKLRVQNDLRV</sequence>
<keyword evidence="3" id="KW-1185">Reference proteome</keyword>
<accession>A0ABQ7CIE4</accession>
<dbReference type="EMBL" id="QGKV02000832">
    <property type="protein sequence ID" value="KAF3551719.1"/>
    <property type="molecule type" value="Genomic_DNA"/>
</dbReference>
<evidence type="ECO:0000313" key="3">
    <source>
        <dbReference type="Proteomes" id="UP000266723"/>
    </source>
</evidence>
<evidence type="ECO:0000313" key="2">
    <source>
        <dbReference type="EMBL" id="KAF3551719.1"/>
    </source>
</evidence>
<name>A0ABQ7CIE4_BRACR</name>
<feature type="region of interest" description="Disordered" evidence="1">
    <location>
        <begin position="26"/>
        <end position="46"/>
    </location>
</feature>
<feature type="region of interest" description="Disordered" evidence="1">
    <location>
        <begin position="137"/>
        <end position="190"/>
    </location>
</feature>
<gene>
    <name evidence="2" type="ORF">DY000_02006722</name>
</gene>
<comment type="caution">
    <text evidence="2">The sequence shown here is derived from an EMBL/GenBank/DDBJ whole genome shotgun (WGS) entry which is preliminary data.</text>
</comment>
<reference evidence="2 3" key="1">
    <citation type="journal article" date="2020" name="BMC Genomics">
        <title>Intraspecific diversification of the crop wild relative Brassica cretica Lam. using demographic model selection.</title>
        <authorList>
            <person name="Kioukis A."/>
            <person name="Michalopoulou V.A."/>
            <person name="Briers L."/>
            <person name="Pirintsos S."/>
            <person name="Studholme D.J."/>
            <person name="Pavlidis P."/>
            <person name="Sarris P.F."/>
        </authorList>
    </citation>
    <scope>NUCLEOTIDE SEQUENCE [LARGE SCALE GENOMIC DNA]</scope>
    <source>
        <strain evidence="3">cv. PFS-1207/04</strain>
    </source>
</reference>
<evidence type="ECO:0008006" key="4">
    <source>
        <dbReference type="Google" id="ProtNLM"/>
    </source>
</evidence>
<feature type="compositionally biased region" description="Polar residues" evidence="1">
    <location>
        <begin position="425"/>
        <end position="450"/>
    </location>
</feature>
<proteinExistence type="predicted"/>